<accession>A0A8S0VWN8</accession>
<dbReference type="Pfam" id="PF26113">
    <property type="entry name" value="GH16_XgeA"/>
    <property type="match status" value="1"/>
</dbReference>
<proteinExistence type="predicted"/>
<dbReference type="Gene3D" id="2.60.120.200">
    <property type="match status" value="1"/>
</dbReference>
<dbReference type="GO" id="GO:0009251">
    <property type="term" value="P:glucan catabolic process"/>
    <property type="evidence" value="ECO:0007669"/>
    <property type="project" value="TreeGrafter"/>
</dbReference>
<comment type="caution">
    <text evidence="2">The sequence shown here is derived from an EMBL/GenBank/DDBJ whole genome shotgun (WGS) entry which is preliminary data.</text>
</comment>
<evidence type="ECO:0000313" key="3">
    <source>
        <dbReference type="Proteomes" id="UP000467700"/>
    </source>
</evidence>
<evidence type="ECO:0000259" key="1">
    <source>
        <dbReference type="PROSITE" id="PS51762"/>
    </source>
</evidence>
<dbReference type="PANTHER" id="PTHR10963:SF24">
    <property type="entry name" value="GLYCOSIDASE C21B10.07-RELATED"/>
    <property type="match status" value="1"/>
</dbReference>
<dbReference type="Proteomes" id="UP000467700">
    <property type="component" value="Unassembled WGS sequence"/>
</dbReference>
<dbReference type="GO" id="GO:0004553">
    <property type="term" value="F:hydrolase activity, hydrolyzing O-glycosyl compounds"/>
    <property type="evidence" value="ECO:0007669"/>
    <property type="project" value="InterPro"/>
</dbReference>
<evidence type="ECO:0000313" key="2">
    <source>
        <dbReference type="EMBL" id="CAA7265334.1"/>
    </source>
</evidence>
<dbReference type="InterPro" id="IPR050546">
    <property type="entry name" value="Glycosyl_Hydrlase_16"/>
</dbReference>
<dbReference type="OrthoDB" id="192832at2759"/>
<dbReference type="PANTHER" id="PTHR10963">
    <property type="entry name" value="GLYCOSYL HYDROLASE-RELATED"/>
    <property type="match status" value="1"/>
</dbReference>
<dbReference type="AlphaFoldDB" id="A0A8S0VWN8"/>
<dbReference type="InterPro" id="IPR000757">
    <property type="entry name" value="Beta-glucanase-like"/>
</dbReference>
<feature type="domain" description="GH16" evidence="1">
    <location>
        <begin position="113"/>
        <end position="369"/>
    </location>
</feature>
<gene>
    <name evidence="2" type="ORF">AAE3_LOCUS7549</name>
</gene>
<keyword evidence="3" id="KW-1185">Reference proteome</keyword>
<dbReference type="InterPro" id="IPR013320">
    <property type="entry name" value="ConA-like_dom_sf"/>
</dbReference>
<dbReference type="EMBL" id="CACVBS010000048">
    <property type="protein sequence ID" value="CAA7265334.1"/>
    <property type="molecule type" value="Genomic_DNA"/>
</dbReference>
<sequence length="418" mass="47108">MLNRVPKASRLSSPCPTAYLTTLHDVDLFYPRHISTLYPSTCECASLPRVGSPVTQDPPLAPLAFPKPSRDDVMPLNVHPIYLLALLAIWPKFLHALPGSEIWNAFVSKISTPDWFAQSQPSIQPRELEKRDGTNYNPDGTPFLWLPEDDYSGKSFFDNFDFFSWRDPTEGMVNYVNRTTAFARNLAYVTDDNKVVMRTDNTSTLERGSYRDSVRINTKKTYTTGLFILDLDKAPYGCGKISIWPAFWSTGFDWPTEGEIDILEGVHDNEHNQIAWHTTQGCFYDQNATFTGTIPLHDGVPSTDCWNETNQNSGCDVVEWSRASYGPFFEAQGGGVLAMKWDENDISIWSFFRAAIPKDITSGTPNPSEWGLPSARLMNTMCDIPKHFARHTVISRFVVLGLGPLMLRQDALERVTNA</sequence>
<protein>
    <recommendedName>
        <fullName evidence="1">GH16 domain-containing protein</fullName>
    </recommendedName>
</protein>
<reference evidence="2 3" key="1">
    <citation type="submission" date="2020-01" db="EMBL/GenBank/DDBJ databases">
        <authorList>
            <person name="Gupta K D."/>
        </authorList>
    </citation>
    <scope>NUCLEOTIDE SEQUENCE [LARGE SCALE GENOMIC DNA]</scope>
</reference>
<dbReference type="SUPFAM" id="SSF49899">
    <property type="entry name" value="Concanavalin A-like lectins/glucanases"/>
    <property type="match status" value="1"/>
</dbReference>
<dbReference type="PROSITE" id="PS51762">
    <property type="entry name" value="GH16_2"/>
    <property type="match status" value="1"/>
</dbReference>
<organism evidence="2 3">
    <name type="scientific">Cyclocybe aegerita</name>
    <name type="common">Black poplar mushroom</name>
    <name type="synonym">Agrocybe aegerita</name>
    <dbReference type="NCBI Taxonomy" id="1973307"/>
    <lineage>
        <taxon>Eukaryota</taxon>
        <taxon>Fungi</taxon>
        <taxon>Dikarya</taxon>
        <taxon>Basidiomycota</taxon>
        <taxon>Agaricomycotina</taxon>
        <taxon>Agaricomycetes</taxon>
        <taxon>Agaricomycetidae</taxon>
        <taxon>Agaricales</taxon>
        <taxon>Agaricineae</taxon>
        <taxon>Bolbitiaceae</taxon>
        <taxon>Cyclocybe</taxon>
    </lineage>
</organism>
<name>A0A8S0VWN8_CYCAE</name>